<evidence type="ECO:0000313" key="2">
    <source>
        <dbReference type="EMBL" id="JAP76189.1"/>
    </source>
</evidence>
<proteinExistence type="predicted"/>
<accession>A0A131YA98</accession>
<keyword evidence="1" id="KW-0732">Signal</keyword>
<reference evidence="2" key="1">
    <citation type="journal article" date="2016" name="Ticks Tick Borne Dis.">
        <title>De novo assembly and annotation of the salivary gland transcriptome of Rhipicephalus appendiculatus male and female ticks during blood feeding.</title>
        <authorList>
            <person name="de Castro M.H."/>
            <person name="de Klerk D."/>
            <person name="Pienaar R."/>
            <person name="Latif A.A."/>
            <person name="Rees D.J."/>
            <person name="Mans B.J."/>
        </authorList>
    </citation>
    <scope>NUCLEOTIDE SEQUENCE</scope>
    <source>
        <tissue evidence="2">Salivary glands</tissue>
    </source>
</reference>
<evidence type="ECO:0008006" key="3">
    <source>
        <dbReference type="Google" id="ProtNLM"/>
    </source>
</evidence>
<sequence length="81" mass="9141">MVDMNFMILFISTVLLANTWYVVCVEVVFHCNAGLNFREGFIACARNFCLIPIVIVKQCLKMHSVLSFRAPTSVVKNVQDA</sequence>
<feature type="signal peptide" evidence="1">
    <location>
        <begin position="1"/>
        <end position="24"/>
    </location>
</feature>
<feature type="chain" id="PRO_5007284473" description="Secreted protein" evidence="1">
    <location>
        <begin position="25"/>
        <end position="81"/>
    </location>
</feature>
<protein>
    <recommendedName>
        <fullName evidence="3">Secreted protein</fullName>
    </recommendedName>
</protein>
<dbReference type="EMBL" id="GEDV01012368">
    <property type="protein sequence ID" value="JAP76189.1"/>
    <property type="molecule type" value="Transcribed_RNA"/>
</dbReference>
<organism evidence="2">
    <name type="scientific">Rhipicephalus appendiculatus</name>
    <name type="common">Brown ear tick</name>
    <dbReference type="NCBI Taxonomy" id="34631"/>
    <lineage>
        <taxon>Eukaryota</taxon>
        <taxon>Metazoa</taxon>
        <taxon>Ecdysozoa</taxon>
        <taxon>Arthropoda</taxon>
        <taxon>Chelicerata</taxon>
        <taxon>Arachnida</taxon>
        <taxon>Acari</taxon>
        <taxon>Parasitiformes</taxon>
        <taxon>Ixodida</taxon>
        <taxon>Ixodoidea</taxon>
        <taxon>Ixodidae</taxon>
        <taxon>Rhipicephalinae</taxon>
        <taxon>Rhipicephalus</taxon>
        <taxon>Rhipicephalus</taxon>
    </lineage>
</organism>
<dbReference type="AlphaFoldDB" id="A0A131YA98"/>
<name>A0A131YA98_RHIAP</name>
<evidence type="ECO:0000256" key="1">
    <source>
        <dbReference type="SAM" id="SignalP"/>
    </source>
</evidence>